<dbReference type="InterPro" id="IPR008183">
    <property type="entry name" value="Aldose_1/G6P_1-epimerase"/>
</dbReference>
<proteinExistence type="predicted"/>
<dbReference type="SUPFAM" id="SSF74650">
    <property type="entry name" value="Galactose mutarotase-like"/>
    <property type="match status" value="1"/>
</dbReference>
<protein>
    <submittedName>
        <fullName evidence="1">Aldose 1-epimerase</fullName>
    </submittedName>
</protein>
<organism evidence="1 2">
    <name type="scientific">Collimonas rhizosphaerae</name>
    <dbReference type="NCBI Taxonomy" id="3126357"/>
    <lineage>
        <taxon>Bacteria</taxon>
        <taxon>Pseudomonadati</taxon>
        <taxon>Pseudomonadota</taxon>
        <taxon>Betaproteobacteria</taxon>
        <taxon>Burkholderiales</taxon>
        <taxon>Oxalobacteraceae</taxon>
        <taxon>Collimonas</taxon>
    </lineage>
</organism>
<evidence type="ECO:0000313" key="2">
    <source>
        <dbReference type="Proteomes" id="UP001495910"/>
    </source>
</evidence>
<sequence>MKTLLLPPEISLGNDGWHLTLSPAAGGRVTSLRSSQGEREIDWIVPMPEQCRRHGFPASAWPKAGIYPLLPFSNRIRGGRFSWAGLALDLPLHPGERHAMHGFGHRAEWQLLDCDGSSAAMLYVHEEDDNGWPWRFEAKQTISLAAGALAMKMEVTSTGNTALPPMPLGAGFHPYFPRRFARQVSFAAQQLWQADAEHVAIGVGEIPPQHDYRTLRSIPPEEELTLYYGGWNGQAMLGDGRQHCIAISASPPLSHLVLHAPKAGEYFCIEPVTHVADAVNLAQSGFPDTGLKTLAAGRTFSCDFRMAFSSLAIPEPP</sequence>
<dbReference type="InterPro" id="IPR011013">
    <property type="entry name" value="Gal_mutarotase_sf_dom"/>
</dbReference>
<evidence type="ECO:0000313" key="1">
    <source>
        <dbReference type="EMBL" id="MEM4989400.1"/>
    </source>
</evidence>
<dbReference type="Pfam" id="PF01263">
    <property type="entry name" value="Aldose_epim"/>
    <property type="match status" value="1"/>
</dbReference>
<dbReference type="Gene3D" id="2.70.98.10">
    <property type="match status" value="1"/>
</dbReference>
<gene>
    <name evidence="1" type="ORF">V8G57_18590</name>
</gene>
<keyword evidence="2" id="KW-1185">Reference proteome</keyword>
<comment type="caution">
    <text evidence="1">The sequence shown here is derived from an EMBL/GenBank/DDBJ whole genome shotgun (WGS) entry which is preliminary data.</text>
</comment>
<dbReference type="RefSeq" id="WP_342830616.1">
    <property type="nucleotide sequence ID" value="NZ_JBANDC010000014.1"/>
</dbReference>
<dbReference type="EMBL" id="JBANDC010000014">
    <property type="protein sequence ID" value="MEM4989400.1"/>
    <property type="molecule type" value="Genomic_DNA"/>
</dbReference>
<name>A0ABU9PZH9_9BURK</name>
<dbReference type="CDD" id="cd09021">
    <property type="entry name" value="Aldose_epim_Ec_YphB"/>
    <property type="match status" value="1"/>
</dbReference>
<accession>A0ABU9PZH9</accession>
<reference evidence="1 2" key="1">
    <citation type="submission" date="2024-02" db="EMBL/GenBank/DDBJ databases">
        <title>Draft genome sequence of Collimonas sp. strain H4R21, an effective mineral-weathering bacterial strain isolated from the beech rhizosphere.</title>
        <authorList>
            <person name="Morin E."/>
            <person name="Uroz S."/>
            <person name="Leveau J.H.J."/>
            <person name="Kumar R."/>
            <person name="Rey M.W."/>
            <person name="Pham J."/>
        </authorList>
    </citation>
    <scope>NUCLEOTIDE SEQUENCE [LARGE SCALE GENOMIC DNA]</scope>
    <source>
        <strain evidence="1 2">H4R21</strain>
    </source>
</reference>
<dbReference type="InterPro" id="IPR014718">
    <property type="entry name" value="GH-type_carb-bd"/>
</dbReference>
<dbReference type="Proteomes" id="UP001495910">
    <property type="component" value="Unassembled WGS sequence"/>
</dbReference>